<dbReference type="Pfam" id="PF08206">
    <property type="entry name" value="OB_RNB"/>
    <property type="match status" value="1"/>
</dbReference>
<evidence type="ECO:0000256" key="9">
    <source>
        <dbReference type="SAM" id="MobiDB-lite"/>
    </source>
</evidence>
<evidence type="ECO:0000256" key="4">
    <source>
        <dbReference type="ARBA" id="ARBA00022722"/>
    </source>
</evidence>
<evidence type="ECO:0000256" key="5">
    <source>
        <dbReference type="ARBA" id="ARBA00022801"/>
    </source>
</evidence>
<dbReference type="InterPro" id="IPR013668">
    <property type="entry name" value="RNase_R_HTH_12"/>
</dbReference>
<accession>A0A2A4XAD2</accession>
<name>A0A2A4XAD2_9GAMM</name>
<evidence type="ECO:0000256" key="6">
    <source>
        <dbReference type="ARBA" id="ARBA00022839"/>
    </source>
</evidence>
<comment type="catalytic activity">
    <reaction evidence="1 8">
        <text>Exonucleolytic cleavage in the 3'- to 5'-direction to yield nucleoside 5'-phosphates.</text>
        <dbReference type="EC" id="3.1.13.1"/>
    </reaction>
</comment>
<gene>
    <name evidence="8 11" type="primary">rnr</name>
    <name evidence="11" type="ORF">COB20_04635</name>
</gene>
<dbReference type="Proteomes" id="UP000218767">
    <property type="component" value="Unassembled WGS sequence"/>
</dbReference>
<evidence type="ECO:0000256" key="7">
    <source>
        <dbReference type="ARBA" id="ARBA00022884"/>
    </source>
</evidence>
<dbReference type="GO" id="GO:0008859">
    <property type="term" value="F:exoribonuclease II activity"/>
    <property type="evidence" value="ECO:0007669"/>
    <property type="project" value="UniProtKB-UniRule"/>
</dbReference>
<dbReference type="InterPro" id="IPR004476">
    <property type="entry name" value="RNase_II/RNase_R"/>
</dbReference>
<feature type="domain" description="S1 motif" evidence="10">
    <location>
        <begin position="665"/>
        <end position="746"/>
    </location>
</feature>
<dbReference type="InterPro" id="IPR022966">
    <property type="entry name" value="RNase_II/R_CS"/>
</dbReference>
<comment type="caution">
    <text evidence="11">The sequence shown here is derived from an EMBL/GenBank/DDBJ whole genome shotgun (WGS) entry which is preliminary data.</text>
</comment>
<dbReference type="PROSITE" id="PS50126">
    <property type="entry name" value="S1"/>
    <property type="match status" value="1"/>
</dbReference>
<feature type="compositionally biased region" description="Basic residues" evidence="9">
    <location>
        <begin position="826"/>
        <end position="845"/>
    </location>
</feature>
<feature type="compositionally biased region" description="Basic and acidic residues" evidence="9">
    <location>
        <begin position="761"/>
        <end position="784"/>
    </location>
</feature>
<keyword evidence="6 8" id="KW-0269">Exonuclease</keyword>
<feature type="region of interest" description="Disordered" evidence="9">
    <location>
        <begin position="1"/>
        <end position="20"/>
    </location>
</feature>
<dbReference type="InterPro" id="IPR003029">
    <property type="entry name" value="S1_domain"/>
</dbReference>
<evidence type="ECO:0000256" key="1">
    <source>
        <dbReference type="ARBA" id="ARBA00001849"/>
    </source>
</evidence>
<dbReference type="InterPro" id="IPR012340">
    <property type="entry name" value="NA-bd_OB-fold"/>
</dbReference>
<dbReference type="InterPro" id="IPR050180">
    <property type="entry name" value="RNR_Ribonuclease"/>
</dbReference>
<dbReference type="Gene3D" id="2.40.50.140">
    <property type="entry name" value="Nucleic acid-binding proteins"/>
    <property type="match status" value="2"/>
</dbReference>
<dbReference type="NCBIfam" id="TIGR00358">
    <property type="entry name" value="3_prime_RNase"/>
    <property type="match status" value="1"/>
</dbReference>
<feature type="region of interest" description="Disordered" evidence="9">
    <location>
        <begin position="752"/>
        <end position="845"/>
    </location>
</feature>
<dbReference type="PANTHER" id="PTHR23355:SF9">
    <property type="entry name" value="DIS3-LIKE EXONUCLEASE 2"/>
    <property type="match status" value="1"/>
</dbReference>
<feature type="compositionally biased region" description="Basic residues" evidence="9">
    <location>
        <begin position="785"/>
        <end position="798"/>
    </location>
</feature>
<proteinExistence type="inferred from homology"/>
<dbReference type="InterPro" id="IPR001900">
    <property type="entry name" value="RNase_II/R"/>
</dbReference>
<keyword evidence="5 8" id="KW-0378">Hydrolase</keyword>
<organism evidence="11 12">
    <name type="scientific">SAR86 cluster bacterium</name>
    <dbReference type="NCBI Taxonomy" id="2030880"/>
    <lineage>
        <taxon>Bacteria</taxon>
        <taxon>Pseudomonadati</taxon>
        <taxon>Pseudomonadota</taxon>
        <taxon>Gammaproteobacteria</taxon>
        <taxon>SAR86 cluster</taxon>
    </lineage>
</organism>
<comment type="function">
    <text evidence="8">3'-5' exoribonuclease that releases 5'-nucleoside monophosphates and is involved in maturation of structured RNAs.</text>
</comment>
<dbReference type="InterPro" id="IPR013223">
    <property type="entry name" value="RNase_B_OB_dom"/>
</dbReference>
<dbReference type="HAMAP" id="MF_01895">
    <property type="entry name" value="RNase_R"/>
    <property type="match status" value="1"/>
</dbReference>
<feature type="compositionally biased region" description="Low complexity" evidence="9">
    <location>
        <begin position="808"/>
        <end position="822"/>
    </location>
</feature>
<evidence type="ECO:0000256" key="8">
    <source>
        <dbReference type="HAMAP-Rule" id="MF_01895"/>
    </source>
</evidence>
<dbReference type="SMART" id="SM00955">
    <property type="entry name" value="RNB"/>
    <property type="match status" value="1"/>
</dbReference>
<dbReference type="SMART" id="SM00357">
    <property type="entry name" value="CSP"/>
    <property type="match status" value="2"/>
</dbReference>
<dbReference type="PROSITE" id="PS01175">
    <property type="entry name" value="RIBONUCLEASE_II"/>
    <property type="match status" value="1"/>
</dbReference>
<dbReference type="SMART" id="SM00316">
    <property type="entry name" value="S1"/>
    <property type="match status" value="1"/>
</dbReference>
<dbReference type="GO" id="GO:0003723">
    <property type="term" value="F:RNA binding"/>
    <property type="evidence" value="ECO:0007669"/>
    <property type="project" value="UniProtKB-UniRule"/>
</dbReference>
<evidence type="ECO:0000256" key="2">
    <source>
        <dbReference type="ARBA" id="ARBA00004496"/>
    </source>
</evidence>
<reference evidence="12" key="1">
    <citation type="submission" date="2017-08" db="EMBL/GenBank/DDBJ databases">
        <title>A dynamic microbial community with high functional redundancy inhabits the cold, oxic subseafloor aquifer.</title>
        <authorList>
            <person name="Tully B.J."/>
            <person name="Wheat C.G."/>
            <person name="Glazer B.T."/>
            <person name="Huber J.A."/>
        </authorList>
    </citation>
    <scope>NUCLEOTIDE SEQUENCE [LARGE SCALE GENOMIC DNA]</scope>
</reference>
<evidence type="ECO:0000313" key="11">
    <source>
        <dbReference type="EMBL" id="PCI79573.1"/>
    </source>
</evidence>
<keyword evidence="3 8" id="KW-0963">Cytoplasm</keyword>
<evidence type="ECO:0000313" key="12">
    <source>
        <dbReference type="Proteomes" id="UP000218767"/>
    </source>
</evidence>
<dbReference type="SUPFAM" id="SSF50249">
    <property type="entry name" value="Nucleic acid-binding proteins"/>
    <property type="match status" value="4"/>
</dbReference>
<keyword evidence="7 8" id="KW-0694">RNA-binding</keyword>
<dbReference type="Pfam" id="PF17876">
    <property type="entry name" value="CSD2"/>
    <property type="match status" value="1"/>
</dbReference>
<dbReference type="EC" id="3.1.13.1" evidence="8"/>
<dbReference type="NCBIfam" id="TIGR02063">
    <property type="entry name" value="RNase_R"/>
    <property type="match status" value="1"/>
</dbReference>
<dbReference type="Pfam" id="PF08461">
    <property type="entry name" value="WHD_RNase_R"/>
    <property type="match status" value="1"/>
</dbReference>
<comment type="subcellular location">
    <subcellularLocation>
        <location evidence="2 8">Cytoplasm</location>
    </subcellularLocation>
</comment>
<dbReference type="GO" id="GO:0005829">
    <property type="term" value="C:cytosol"/>
    <property type="evidence" value="ECO:0007669"/>
    <property type="project" value="TreeGrafter"/>
</dbReference>
<protein>
    <recommendedName>
        <fullName evidence="8">Ribonuclease R</fullName>
        <shortName evidence="8">RNase R</shortName>
        <ecNumber evidence="8">3.1.13.1</ecNumber>
    </recommendedName>
</protein>
<dbReference type="PANTHER" id="PTHR23355">
    <property type="entry name" value="RIBONUCLEASE"/>
    <property type="match status" value="1"/>
</dbReference>
<sequence length="845" mass="95303">MSKTPKSKDPHAKREAENYANPIPSREYIIQLLEQIGEPIGHLALCEQMKLTGEEQIEALRRRLIAMSRDGQIISNRRGLFGLPAHMDLLKGRIQGNKDGYGFFIPEDGSGDMFLGTREMEKLFDGDEVLARHSGFDNRGRREGMVVEILKRRFEQIVGRYYREDGFGILVPDSKRVSHEIMIPDQHAGNAKDGQFVVAEITEYPSRRRKAIAKIVEVLGDSTTPGLEIEVAVRSHDIPHVWPSAVEKETNRFSEEVGEADLQGRADLRDIPFVTIDGEDAKDFDDAVFARRHQEGGWTLFVAIADVSHYVKIGSALDEEAIARATSVYFPGHVIPMLPEKLSNGLCSLKPKVDRLTMVCEMEISASGEMTDYSFYEAVIHSHARMTYNEVSDIVEPAQSDAQKSIQATIKKRHESLIEHFENLYSLFHALRAVRDSGGAMDFDTTETRIVFGEDRKIREIVPVYRNDAHRLIEECMLCANVAAARLLEDSKLPALYRVHEGPNPDKLENLRMFLKELDLHLPGGDKPEPADYQYVLKQMAGRPDRILLQTMLIRSLMQAVYQPENLGHFGLGYEAYAHFTSPIRRYPDLLVHRAIRYLVRNKPGPHVKKHSGAADLAKKVIYPFDLKDMIELGEICSTSERRADAASYSVIDALKCEYMQDRVGDEFVGTVTSVTSFGLFVELNEIYVEGLVHISELSNDYYHFDPVHHSLSGERSQKTYRLGDSVEVKVVRVDLNDKKIDLQMIGLKQSSKKFGKSKAKHTDSKKAQSKKEKYAKKKTDSAKKPKSSKKSKHKKRQANSESKSRKGTTTATKTPGKKASAVSGKPKKKPSARRRKKPNAKPQA</sequence>
<dbReference type="GO" id="GO:0006402">
    <property type="term" value="P:mRNA catabolic process"/>
    <property type="evidence" value="ECO:0007669"/>
    <property type="project" value="TreeGrafter"/>
</dbReference>
<dbReference type="Pfam" id="PF00575">
    <property type="entry name" value="S1"/>
    <property type="match status" value="1"/>
</dbReference>
<feature type="compositionally biased region" description="Basic and acidic residues" evidence="9">
    <location>
        <begin position="1"/>
        <end position="17"/>
    </location>
</feature>
<dbReference type="AlphaFoldDB" id="A0A2A4XAD2"/>
<dbReference type="Pfam" id="PF00773">
    <property type="entry name" value="RNB"/>
    <property type="match status" value="1"/>
</dbReference>
<comment type="similarity">
    <text evidence="8">Belongs to the RNR ribonuclease family. RNase R subfamily.</text>
</comment>
<evidence type="ECO:0000259" key="10">
    <source>
        <dbReference type="PROSITE" id="PS50126"/>
    </source>
</evidence>
<dbReference type="CDD" id="cd04471">
    <property type="entry name" value="S1_RNase_R"/>
    <property type="match status" value="1"/>
</dbReference>
<evidence type="ECO:0000256" key="3">
    <source>
        <dbReference type="ARBA" id="ARBA00022490"/>
    </source>
</evidence>
<dbReference type="EMBL" id="NVUL01000016">
    <property type="protein sequence ID" value="PCI79573.1"/>
    <property type="molecule type" value="Genomic_DNA"/>
</dbReference>
<dbReference type="InterPro" id="IPR040476">
    <property type="entry name" value="CSD2"/>
</dbReference>
<dbReference type="InterPro" id="IPR011805">
    <property type="entry name" value="RNase_R"/>
</dbReference>
<keyword evidence="4 8" id="KW-0540">Nuclease</keyword>
<dbReference type="InterPro" id="IPR011129">
    <property type="entry name" value="CSD"/>
</dbReference>